<dbReference type="STRING" id="1121290.CLAOCE_05190"/>
<evidence type="ECO:0000313" key="2">
    <source>
        <dbReference type="EMBL" id="OFI07114.1"/>
    </source>
</evidence>
<dbReference type="RefSeq" id="WP_070109483.1">
    <property type="nucleotide sequence ID" value="NZ_LZFO01000005.1"/>
</dbReference>
<dbReference type="SUPFAM" id="SSF55856">
    <property type="entry name" value="Cytochrome b5-like heme/steroid binding domain"/>
    <property type="match status" value="1"/>
</dbReference>
<keyword evidence="3" id="KW-1185">Reference proteome</keyword>
<feature type="domain" description="Cytochrome b5 heme-binding" evidence="1">
    <location>
        <begin position="57"/>
        <end position="129"/>
    </location>
</feature>
<dbReference type="OrthoDB" id="9785263at2"/>
<protein>
    <submittedName>
        <fullName evidence="2">Cytochrome b5-like heme/steroid binding domain protein</fullName>
    </submittedName>
</protein>
<dbReference type="Proteomes" id="UP000175744">
    <property type="component" value="Unassembled WGS sequence"/>
</dbReference>
<dbReference type="AlphaFoldDB" id="A0A1E8F1A3"/>
<name>A0A1E8F1A3_9CLOT</name>
<dbReference type="SMART" id="SM01117">
    <property type="entry name" value="Cyt-b5"/>
    <property type="match status" value="1"/>
</dbReference>
<accession>A0A1E8F1A3</accession>
<reference evidence="2 3" key="1">
    <citation type="submission" date="2016-06" db="EMBL/GenBank/DDBJ databases">
        <title>Genome sequence of Clostridium acetireducens DSM 10703.</title>
        <authorList>
            <person name="Poehlein A."/>
            <person name="Fluechter S."/>
            <person name="Duerre P."/>
            <person name="Daniel R."/>
        </authorList>
    </citation>
    <scope>NUCLEOTIDE SEQUENCE [LARGE SCALE GENOMIC DNA]</scope>
    <source>
        <strain evidence="2 3">DSM 10703</strain>
    </source>
</reference>
<proteinExistence type="predicted"/>
<evidence type="ECO:0000259" key="1">
    <source>
        <dbReference type="SMART" id="SM01117"/>
    </source>
</evidence>
<dbReference type="InterPro" id="IPR001199">
    <property type="entry name" value="Cyt_B5-like_heme/steroid-bd"/>
</dbReference>
<comment type="caution">
    <text evidence="2">The sequence shown here is derived from an EMBL/GenBank/DDBJ whole genome shotgun (WGS) entry which is preliminary data.</text>
</comment>
<evidence type="ECO:0000313" key="3">
    <source>
        <dbReference type="Proteomes" id="UP000175744"/>
    </source>
</evidence>
<sequence length="129" mass="14926">MENRIYKINCRIRKLQSIVFYSRCPYHRFYYETQLKKSLNEFHNLKMKAMNRQDRVFTLEELSNYDGSNGKPAYIAVNGVVYDVSLEPTWGGGTHSGLVAGKDYTKEFNECHGGNLKILEKLPKVGILK</sequence>
<gene>
    <name evidence="2" type="ORF">CLOACE_05190</name>
</gene>
<dbReference type="Pfam" id="PF00173">
    <property type="entry name" value="Cyt-b5"/>
    <property type="match status" value="1"/>
</dbReference>
<dbReference type="PATRIC" id="fig|1121290.3.peg.526"/>
<dbReference type="Gene3D" id="3.10.120.10">
    <property type="entry name" value="Cytochrome b5-like heme/steroid binding domain"/>
    <property type="match status" value="1"/>
</dbReference>
<dbReference type="InterPro" id="IPR036400">
    <property type="entry name" value="Cyt_B5-like_heme/steroid_sf"/>
</dbReference>
<dbReference type="EMBL" id="LZFO01000005">
    <property type="protein sequence ID" value="OFI07114.1"/>
    <property type="molecule type" value="Genomic_DNA"/>
</dbReference>
<organism evidence="2 3">
    <name type="scientific">Clostridium acetireducens DSM 10703</name>
    <dbReference type="NCBI Taxonomy" id="1121290"/>
    <lineage>
        <taxon>Bacteria</taxon>
        <taxon>Bacillati</taxon>
        <taxon>Bacillota</taxon>
        <taxon>Clostridia</taxon>
        <taxon>Eubacteriales</taxon>
        <taxon>Clostridiaceae</taxon>
        <taxon>Clostridium</taxon>
    </lineage>
</organism>